<dbReference type="Proteomes" id="UP000735302">
    <property type="component" value="Unassembled WGS sequence"/>
</dbReference>
<evidence type="ECO:0000313" key="1">
    <source>
        <dbReference type="EMBL" id="GFN74158.1"/>
    </source>
</evidence>
<keyword evidence="2" id="KW-1185">Reference proteome</keyword>
<evidence type="ECO:0000313" key="2">
    <source>
        <dbReference type="Proteomes" id="UP000735302"/>
    </source>
</evidence>
<name>A0AAV3XSU0_9GAST</name>
<dbReference type="AlphaFoldDB" id="A0AAV3XSU0"/>
<organism evidence="1 2">
    <name type="scientific">Plakobranchus ocellatus</name>
    <dbReference type="NCBI Taxonomy" id="259542"/>
    <lineage>
        <taxon>Eukaryota</taxon>
        <taxon>Metazoa</taxon>
        <taxon>Spiralia</taxon>
        <taxon>Lophotrochozoa</taxon>
        <taxon>Mollusca</taxon>
        <taxon>Gastropoda</taxon>
        <taxon>Heterobranchia</taxon>
        <taxon>Euthyneura</taxon>
        <taxon>Panpulmonata</taxon>
        <taxon>Sacoglossa</taxon>
        <taxon>Placobranchoidea</taxon>
        <taxon>Plakobranchidae</taxon>
        <taxon>Plakobranchus</taxon>
    </lineage>
</organism>
<gene>
    <name evidence="1" type="ORF">PoB_000066400</name>
</gene>
<sequence length="107" mass="12129">MARWFEICDMRTRGKENVQLQLRVQGYHRVFERREPLPGVVILTECRALMQALDGSGRVDMVLTLAEDADCGSVTIFPCQNHWQRNCRCNFQGGKASATAIQTINSI</sequence>
<reference evidence="1 2" key="1">
    <citation type="journal article" date="2021" name="Elife">
        <title>Chloroplast acquisition without the gene transfer in kleptoplastic sea slugs, Plakobranchus ocellatus.</title>
        <authorList>
            <person name="Maeda T."/>
            <person name="Takahashi S."/>
            <person name="Yoshida T."/>
            <person name="Shimamura S."/>
            <person name="Takaki Y."/>
            <person name="Nagai Y."/>
            <person name="Toyoda A."/>
            <person name="Suzuki Y."/>
            <person name="Arimoto A."/>
            <person name="Ishii H."/>
            <person name="Satoh N."/>
            <person name="Nishiyama T."/>
            <person name="Hasebe M."/>
            <person name="Maruyama T."/>
            <person name="Minagawa J."/>
            <person name="Obokata J."/>
            <person name="Shigenobu S."/>
        </authorList>
    </citation>
    <scope>NUCLEOTIDE SEQUENCE [LARGE SCALE GENOMIC DNA]</scope>
</reference>
<accession>A0AAV3XSU0</accession>
<protein>
    <submittedName>
        <fullName evidence="1">Uncharacterized protein</fullName>
    </submittedName>
</protein>
<proteinExistence type="predicted"/>
<dbReference type="EMBL" id="BLXT01000055">
    <property type="protein sequence ID" value="GFN74158.1"/>
    <property type="molecule type" value="Genomic_DNA"/>
</dbReference>
<comment type="caution">
    <text evidence="1">The sequence shown here is derived from an EMBL/GenBank/DDBJ whole genome shotgun (WGS) entry which is preliminary data.</text>
</comment>